<dbReference type="AlphaFoldDB" id="A0A2K0TMK0"/>
<feature type="region of interest" description="Disordered" evidence="1">
    <location>
        <begin position="1"/>
        <end position="180"/>
    </location>
</feature>
<feature type="compositionally biased region" description="Low complexity" evidence="1">
    <location>
        <begin position="70"/>
        <end position="87"/>
    </location>
</feature>
<protein>
    <submittedName>
        <fullName evidence="2">Uncharacterized protein</fullName>
    </submittedName>
</protein>
<feature type="compositionally biased region" description="Low complexity" evidence="1">
    <location>
        <begin position="418"/>
        <end position="431"/>
    </location>
</feature>
<name>A0A2K0TMK0_9HYPO</name>
<dbReference type="EMBL" id="MTYH01000014">
    <property type="protein sequence ID" value="PNP46762.1"/>
    <property type="molecule type" value="Genomic_DNA"/>
</dbReference>
<comment type="caution">
    <text evidence="2">The sequence shown here is derived from an EMBL/GenBank/DDBJ whole genome shotgun (WGS) entry which is preliminary data.</text>
</comment>
<dbReference type="OrthoDB" id="5398515at2759"/>
<feature type="region of interest" description="Disordered" evidence="1">
    <location>
        <begin position="201"/>
        <end position="245"/>
    </location>
</feature>
<reference evidence="2 3" key="1">
    <citation type="submission" date="2017-02" db="EMBL/GenBank/DDBJ databases">
        <title>Genomes of Trichoderma spp. with biocontrol activity.</title>
        <authorList>
            <person name="Gardiner D."/>
            <person name="Kazan K."/>
            <person name="Vos C."/>
            <person name="Harvey P."/>
        </authorList>
    </citation>
    <scope>NUCLEOTIDE SEQUENCE [LARGE SCALE GENOMIC DNA]</scope>
    <source>
        <strain evidence="2 3">A5MH</strain>
    </source>
</reference>
<feature type="compositionally biased region" description="Low complexity" evidence="1">
    <location>
        <begin position="335"/>
        <end position="348"/>
    </location>
</feature>
<proteinExistence type="predicted"/>
<evidence type="ECO:0000256" key="1">
    <source>
        <dbReference type="SAM" id="MobiDB-lite"/>
    </source>
</evidence>
<feature type="compositionally biased region" description="Basic and acidic residues" evidence="1">
    <location>
        <begin position="201"/>
        <end position="211"/>
    </location>
</feature>
<feature type="compositionally biased region" description="Low complexity" evidence="1">
    <location>
        <begin position="134"/>
        <end position="147"/>
    </location>
</feature>
<organism evidence="2 3">
    <name type="scientific">Trichoderma gamsii</name>
    <dbReference type="NCBI Taxonomy" id="398673"/>
    <lineage>
        <taxon>Eukaryota</taxon>
        <taxon>Fungi</taxon>
        <taxon>Dikarya</taxon>
        <taxon>Ascomycota</taxon>
        <taxon>Pezizomycotina</taxon>
        <taxon>Sordariomycetes</taxon>
        <taxon>Hypocreomycetidae</taxon>
        <taxon>Hypocreales</taxon>
        <taxon>Hypocreaceae</taxon>
        <taxon>Trichoderma</taxon>
    </lineage>
</organism>
<dbReference type="Proteomes" id="UP000236546">
    <property type="component" value="Unassembled WGS sequence"/>
</dbReference>
<feature type="compositionally biased region" description="Low complexity" evidence="1">
    <location>
        <begin position="95"/>
        <end position="114"/>
    </location>
</feature>
<sequence>MAVVDATPSTPPAPSSSIRTPPAPRLGYHDSWEPYSPPRKSARLSAQRVSARTPSPQPATRQAASSPRTAAKSAAQSSAAMASPVSSPRKKRQPAADSVRRVAAAVATVSAASSGSKDKSVAGRAIASSSLMLPTPSKTPQKPPTSKETTEIQSFARNLFPAEDADVSSPRKRRSKKFSSVTLEGFRAEVEEDIEIFTDSQERIPKKDDSKLNPFVGNATSAEPSKRRTKRKVMVPGEGAQSVEEAARRDDGLIYVFRGKKFFRKFTEFDAEVEDEELDSDVEAHFSKPLTRSSIKPRLLFPTKAPAPKTKQMLEEEEAATDVEDAKDATEAEEPSAPAPVETPVETPVKAKEERAQTPEAPKYAPASPPETRRTTRSTNKLSAAPTPAKRAGKKSPFDSWLRTKESANRSGTKRAAGEPLAAAPAKRTRS</sequence>
<evidence type="ECO:0000313" key="2">
    <source>
        <dbReference type="EMBL" id="PNP46762.1"/>
    </source>
</evidence>
<accession>A0A2K0TMK0</accession>
<evidence type="ECO:0000313" key="3">
    <source>
        <dbReference type="Proteomes" id="UP000236546"/>
    </source>
</evidence>
<gene>
    <name evidence="2" type="ORF">TGAMA5MH_01713</name>
</gene>
<feature type="region of interest" description="Disordered" evidence="1">
    <location>
        <begin position="273"/>
        <end position="431"/>
    </location>
</feature>
<feature type="compositionally biased region" description="Polar residues" evidence="1">
    <location>
        <begin position="47"/>
        <end position="68"/>
    </location>
</feature>